<feature type="region of interest" description="Disordered" evidence="1">
    <location>
        <begin position="1"/>
        <end position="115"/>
    </location>
</feature>
<feature type="compositionally biased region" description="Polar residues" evidence="1">
    <location>
        <begin position="43"/>
        <end position="63"/>
    </location>
</feature>
<name>A0A150WRL5_BDEBC</name>
<comment type="caution">
    <text evidence="2">The sequence shown here is derived from an EMBL/GenBank/DDBJ whole genome shotgun (WGS) entry which is preliminary data.</text>
</comment>
<organism evidence="2 3">
    <name type="scientific">Bdellovibrio bacteriovorus</name>
    <dbReference type="NCBI Taxonomy" id="959"/>
    <lineage>
        <taxon>Bacteria</taxon>
        <taxon>Pseudomonadati</taxon>
        <taxon>Bdellovibrionota</taxon>
        <taxon>Bdellovibrionia</taxon>
        <taxon>Bdellovibrionales</taxon>
        <taxon>Pseudobdellovibrionaceae</taxon>
        <taxon>Bdellovibrio</taxon>
    </lineage>
</organism>
<reference evidence="2 3" key="1">
    <citation type="submission" date="2016-03" db="EMBL/GenBank/DDBJ databases">
        <authorList>
            <person name="Ploux O."/>
        </authorList>
    </citation>
    <scope>NUCLEOTIDE SEQUENCE [LARGE SCALE GENOMIC DNA]</scope>
    <source>
        <strain evidence="2 3">R0</strain>
    </source>
</reference>
<dbReference type="Proteomes" id="UP000075320">
    <property type="component" value="Unassembled WGS sequence"/>
</dbReference>
<feature type="compositionally biased region" description="Low complexity" evidence="1">
    <location>
        <begin position="1"/>
        <end position="16"/>
    </location>
</feature>
<feature type="region of interest" description="Disordered" evidence="1">
    <location>
        <begin position="349"/>
        <end position="369"/>
    </location>
</feature>
<evidence type="ECO:0000256" key="1">
    <source>
        <dbReference type="SAM" id="MobiDB-lite"/>
    </source>
</evidence>
<feature type="compositionally biased region" description="Gly residues" evidence="1">
    <location>
        <begin position="389"/>
        <end position="407"/>
    </location>
</feature>
<gene>
    <name evidence="2" type="ORF">AZI86_09065</name>
</gene>
<feature type="region of interest" description="Disordered" evidence="1">
    <location>
        <begin position="386"/>
        <end position="415"/>
    </location>
</feature>
<dbReference type="EMBL" id="LUKE01000001">
    <property type="protein sequence ID" value="KYG67151.1"/>
    <property type="molecule type" value="Genomic_DNA"/>
</dbReference>
<feature type="compositionally biased region" description="Basic and acidic residues" evidence="1">
    <location>
        <begin position="79"/>
        <end position="107"/>
    </location>
</feature>
<sequence length="517" mass="51485">MSVLAAASSGDDDSGSLSGGLQMGNGGSSGINFQSDVKIPGSGSHNDTSGQVQSARDCSSRASDTFDAAGCWGMTPEPKGSETSDAEEKKNSDKNADGKKDGSKSGDKAGSTADQDAAERAAALCRSQYQSARQSCESAISSAGGTCDSGSDAELNAAAAAAGKSQNTTSMVQLACSEAGGVSNSAKNALTGFRKRCSSAAESCSSACAELSSFLQNNPSCYSAIGLNQSSAQSLAQSKNASCESYQGKVSEADRAISNYGNTSAGAAACQMATLGGQSAGSAGAASVGILPFCQANPSYPGCSSAASLNCNDPSQSNNKICVCSRNPNDALCVGSLNAEHVSSFAGGSVDSSSRISNAANPNTGDLPDVPGLQHAPLPSGGDVQGIDGRQGGAGVGSSTVGSGGGLPKANPEPLDEEFLSGVGSAGGGRGGMLAYARMPSSSGNDGSSVGKKDSTDSKNQMPDLRRFLPGGFADPRGNNGMTGSVRIGVDGITGPHSNIWQKIQNRYQIIQGTLEP</sequence>
<feature type="compositionally biased region" description="Gly residues" evidence="1">
    <location>
        <begin position="17"/>
        <end position="29"/>
    </location>
</feature>
<proteinExistence type="predicted"/>
<protein>
    <submittedName>
        <fullName evidence="2">Uncharacterized protein</fullName>
    </submittedName>
</protein>
<feature type="compositionally biased region" description="Polar residues" evidence="1">
    <location>
        <begin position="355"/>
        <end position="364"/>
    </location>
</feature>
<evidence type="ECO:0000313" key="3">
    <source>
        <dbReference type="Proteomes" id="UP000075320"/>
    </source>
</evidence>
<accession>A0A150WRL5</accession>
<keyword evidence="3" id="KW-1185">Reference proteome</keyword>
<dbReference type="AlphaFoldDB" id="A0A150WRL5"/>
<evidence type="ECO:0000313" key="2">
    <source>
        <dbReference type="EMBL" id="KYG67151.1"/>
    </source>
</evidence>
<feature type="region of interest" description="Disordered" evidence="1">
    <location>
        <begin position="439"/>
        <end position="464"/>
    </location>
</feature>